<evidence type="ECO:0000256" key="5">
    <source>
        <dbReference type="ARBA" id="ARBA00022801"/>
    </source>
</evidence>
<evidence type="ECO:0000259" key="8">
    <source>
        <dbReference type="Pfam" id="PF17917"/>
    </source>
</evidence>
<keyword evidence="6" id="KW-0695">RNA-directed DNA polymerase</keyword>
<accession>A0A5B6VB64</accession>
<keyword evidence="5" id="KW-0378">Hydrolase</keyword>
<evidence type="ECO:0000256" key="4">
    <source>
        <dbReference type="ARBA" id="ARBA00022759"/>
    </source>
</evidence>
<keyword evidence="3" id="KW-0540">Nuclease</keyword>
<dbReference type="InterPro" id="IPR041373">
    <property type="entry name" value="RT_RNaseH"/>
</dbReference>
<dbReference type="Pfam" id="PF17917">
    <property type="entry name" value="RT_RNaseH"/>
    <property type="match status" value="1"/>
</dbReference>
<dbReference type="InterPro" id="IPR043502">
    <property type="entry name" value="DNA/RNA_pol_sf"/>
</dbReference>
<dbReference type="EMBL" id="SMMG02000007">
    <property type="protein sequence ID" value="KAA3466440.1"/>
    <property type="molecule type" value="Genomic_DNA"/>
</dbReference>
<gene>
    <name evidence="9" type="ORF">EPI10_001533</name>
</gene>
<name>A0A5B6VB64_9ROSI</name>
<proteinExistence type="predicted"/>
<dbReference type="Pfam" id="PF08284">
    <property type="entry name" value="RVP_2"/>
    <property type="match status" value="1"/>
</dbReference>
<dbReference type="GO" id="GO:0004519">
    <property type="term" value="F:endonuclease activity"/>
    <property type="evidence" value="ECO:0007669"/>
    <property type="project" value="UniProtKB-KW"/>
</dbReference>
<dbReference type="Gene3D" id="2.40.70.10">
    <property type="entry name" value="Acid Proteases"/>
    <property type="match status" value="1"/>
</dbReference>
<evidence type="ECO:0000256" key="2">
    <source>
        <dbReference type="ARBA" id="ARBA00022695"/>
    </source>
</evidence>
<dbReference type="InterPro" id="IPR021109">
    <property type="entry name" value="Peptidase_aspartic_dom_sf"/>
</dbReference>
<dbReference type="SUPFAM" id="SSF56672">
    <property type="entry name" value="DNA/RNA polymerases"/>
    <property type="match status" value="1"/>
</dbReference>
<sequence length="212" mass="24352">MAEKEKFQSAKPSNNTNRGRPPRNTGNGASSKGVMKDTIVRSKARARARAYAIRAREKATSPDVNTADLMLLPFDEFDVILGMDWLTLHDTVVNCKRKIIELKFENGEILRNYSDEPSELPVVISSIDASVNGLGCVLMQEGKVIAYALRQLKPHEKNYPTHDLELAAIVFALKFWRHHLYVEKFHVFTDHKSLKYLMTQKDLNLRQRRWLE</sequence>
<protein>
    <submittedName>
        <fullName evidence="9">Retrovirus-related Pol polyprotein from transposon 17.6</fullName>
    </submittedName>
</protein>
<feature type="compositionally biased region" description="Low complexity" evidence="7">
    <location>
        <begin position="14"/>
        <end position="28"/>
    </location>
</feature>
<dbReference type="AlphaFoldDB" id="A0A5B6VB64"/>
<organism evidence="9 10">
    <name type="scientific">Gossypium australe</name>
    <dbReference type="NCBI Taxonomy" id="47621"/>
    <lineage>
        <taxon>Eukaryota</taxon>
        <taxon>Viridiplantae</taxon>
        <taxon>Streptophyta</taxon>
        <taxon>Embryophyta</taxon>
        <taxon>Tracheophyta</taxon>
        <taxon>Spermatophyta</taxon>
        <taxon>Magnoliopsida</taxon>
        <taxon>eudicotyledons</taxon>
        <taxon>Gunneridae</taxon>
        <taxon>Pentapetalae</taxon>
        <taxon>rosids</taxon>
        <taxon>malvids</taxon>
        <taxon>Malvales</taxon>
        <taxon>Malvaceae</taxon>
        <taxon>Malvoideae</taxon>
        <taxon>Gossypium</taxon>
    </lineage>
</organism>
<dbReference type="GO" id="GO:0003964">
    <property type="term" value="F:RNA-directed DNA polymerase activity"/>
    <property type="evidence" value="ECO:0007669"/>
    <property type="project" value="UniProtKB-KW"/>
</dbReference>
<dbReference type="PANTHER" id="PTHR34072">
    <property type="entry name" value="ENZYMATIC POLYPROTEIN-RELATED"/>
    <property type="match status" value="1"/>
</dbReference>
<evidence type="ECO:0000313" key="10">
    <source>
        <dbReference type="Proteomes" id="UP000325315"/>
    </source>
</evidence>
<reference evidence="10" key="1">
    <citation type="journal article" date="2019" name="Plant Biotechnol. J.">
        <title>Genome sequencing of the Australian wild diploid species Gossypium australe highlights disease resistance and delayed gland morphogenesis.</title>
        <authorList>
            <person name="Cai Y."/>
            <person name="Cai X."/>
            <person name="Wang Q."/>
            <person name="Wang P."/>
            <person name="Zhang Y."/>
            <person name="Cai C."/>
            <person name="Xu Y."/>
            <person name="Wang K."/>
            <person name="Zhou Z."/>
            <person name="Wang C."/>
            <person name="Geng S."/>
            <person name="Li B."/>
            <person name="Dong Q."/>
            <person name="Hou Y."/>
            <person name="Wang H."/>
            <person name="Ai P."/>
            <person name="Liu Z."/>
            <person name="Yi F."/>
            <person name="Sun M."/>
            <person name="An G."/>
            <person name="Cheng J."/>
            <person name="Zhang Y."/>
            <person name="Shi Q."/>
            <person name="Xie Y."/>
            <person name="Shi X."/>
            <person name="Chang Y."/>
            <person name="Huang F."/>
            <person name="Chen Y."/>
            <person name="Hong S."/>
            <person name="Mi L."/>
            <person name="Sun Q."/>
            <person name="Zhang L."/>
            <person name="Zhou B."/>
            <person name="Peng R."/>
            <person name="Zhang X."/>
            <person name="Liu F."/>
        </authorList>
    </citation>
    <scope>NUCLEOTIDE SEQUENCE [LARGE SCALE GENOMIC DNA]</scope>
    <source>
        <strain evidence="10">cv. PA1801</strain>
    </source>
</reference>
<dbReference type="GO" id="GO:0016787">
    <property type="term" value="F:hydrolase activity"/>
    <property type="evidence" value="ECO:0007669"/>
    <property type="project" value="UniProtKB-KW"/>
</dbReference>
<comment type="caution">
    <text evidence="9">The sequence shown here is derived from an EMBL/GenBank/DDBJ whole genome shotgun (WGS) entry which is preliminary data.</text>
</comment>
<evidence type="ECO:0000256" key="7">
    <source>
        <dbReference type="SAM" id="MobiDB-lite"/>
    </source>
</evidence>
<keyword evidence="10" id="KW-1185">Reference proteome</keyword>
<keyword evidence="1" id="KW-0808">Transferase</keyword>
<dbReference type="OrthoDB" id="111931at2759"/>
<dbReference type="Proteomes" id="UP000325315">
    <property type="component" value="Unassembled WGS sequence"/>
</dbReference>
<dbReference type="CDD" id="cd09274">
    <property type="entry name" value="RNase_HI_RT_Ty3"/>
    <property type="match status" value="1"/>
</dbReference>
<dbReference type="PANTHER" id="PTHR34072:SF59">
    <property type="entry name" value="CCHC-TYPE INTEGRASE"/>
    <property type="match status" value="1"/>
</dbReference>
<keyword evidence="4" id="KW-0255">Endonuclease</keyword>
<evidence type="ECO:0000256" key="6">
    <source>
        <dbReference type="ARBA" id="ARBA00022918"/>
    </source>
</evidence>
<evidence type="ECO:0000313" key="9">
    <source>
        <dbReference type="EMBL" id="KAA3466440.1"/>
    </source>
</evidence>
<feature type="region of interest" description="Disordered" evidence="7">
    <location>
        <begin position="1"/>
        <end position="35"/>
    </location>
</feature>
<evidence type="ECO:0000256" key="1">
    <source>
        <dbReference type="ARBA" id="ARBA00022679"/>
    </source>
</evidence>
<evidence type="ECO:0000256" key="3">
    <source>
        <dbReference type="ARBA" id="ARBA00022722"/>
    </source>
</evidence>
<keyword evidence="2" id="KW-0548">Nucleotidyltransferase</keyword>
<feature type="domain" description="Reverse transcriptase RNase H-like" evidence="8">
    <location>
        <begin position="127"/>
        <end position="211"/>
    </location>
</feature>